<sequence>MTIKQIDHFLPSFFEVGDRLEPIQTVSPPEELEPSTEVEYEIEELSSEPYDEVSTGVEQDHAYSNDADKSAEVRNLLTTNLLVKQQLDPQIVACLNAILICNQIKKYHATYLYRWIKSKQNDLVSDHWELIYPELLELIRSFLLATKKLKTPMHLKCAEFDLVTATFNQVLPNDQDYLFDLIKFPNDVMMIADAKGKVIERKDSIALYTNRFVKGIFDGLEDPKFVQQVNDRRKMARRREKNVLKYVDMVRKLYSRLLGIRVDLYLPADKKHLTHKEIVTHFHTILQKLRRNKSLHLKGYVWKLEYGIDQALHIHGFFFFCGSKHRQDISLAQMIGEMWDLQIGGKHCYFNCNTKKNRQKYKYDALGVINRDDQTKYDNIAKVIHYFAKFEQYVLHSSLERVKTINTGILPHLREQMGRPNLTKNY</sequence>
<dbReference type="Pfam" id="PF11726">
    <property type="entry name" value="YagK_YfjJ_C"/>
    <property type="match status" value="1"/>
</dbReference>
<dbReference type="EMBL" id="CP157981">
    <property type="protein sequence ID" value="XBU15784.1"/>
    <property type="molecule type" value="Genomic_DNA"/>
</dbReference>
<gene>
    <name evidence="2" type="ORF">ABJ384_00830</name>
</gene>
<dbReference type="RefSeq" id="WP_349928313.1">
    <property type="nucleotide sequence ID" value="NZ_CP157981.1"/>
</dbReference>
<dbReference type="InterPro" id="IPR057271">
    <property type="entry name" value="YagK_YfjJ_C"/>
</dbReference>
<reference evidence="2" key="1">
    <citation type="submission" date="2024-06" db="EMBL/GenBank/DDBJ databases">
        <authorList>
            <person name="Song Z."/>
        </authorList>
    </citation>
    <scope>NUCLEOTIDE SEQUENCE</scope>
    <source>
        <strain evidence="2">A1-4-2</strain>
    </source>
</reference>
<evidence type="ECO:0000259" key="1">
    <source>
        <dbReference type="Pfam" id="PF11726"/>
    </source>
</evidence>
<dbReference type="AlphaFoldDB" id="A0AAU7SY12"/>
<protein>
    <submittedName>
        <fullName evidence="2">Inovirus-type Gp2 protein</fullName>
    </submittedName>
</protein>
<name>A0AAU7SY12_9GAMM</name>
<organism evidence="2">
    <name type="scientific">Acinetobacter sp. A1-4-2</name>
    <dbReference type="NCBI Taxonomy" id="3156489"/>
    <lineage>
        <taxon>Bacteria</taxon>
        <taxon>Pseudomonadati</taxon>
        <taxon>Pseudomonadota</taxon>
        <taxon>Gammaproteobacteria</taxon>
        <taxon>Moraxellales</taxon>
        <taxon>Moraxellaceae</taxon>
        <taxon>Acinetobacter</taxon>
    </lineage>
</organism>
<evidence type="ECO:0000313" key="2">
    <source>
        <dbReference type="EMBL" id="XBU15784.1"/>
    </source>
</evidence>
<feature type="domain" description="YagK/YfjJ C-terminal" evidence="1">
    <location>
        <begin position="254"/>
        <end position="392"/>
    </location>
</feature>
<proteinExistence type="predicted"/>
<accession>A0AAU7SY12</accession>